<evidence type="ECO:0000256" key="5">
    <source>
        <dbReference type="ARBA" id="ARBA00022692"/>
    </source>
</evidence>
<dbReference type="SUPFAM" id="SSF52467">
    <property type="entry name" value="DHS-like NAD/FAD-binding domain"/>
    <property type="match status" value="1"/>
</dbReference>
<proteinExistence type="predicted"/>
<evidence type="ECO:0000313" key="16">
    <source>
        <dbReference type="EMBL" id="CAE6933108.1"/>
    </source>
</evidence>
<evidence type="ECO:0000313" key="17">
    <source>
        <dbReference type="Proteomes" id="UP000604046"/>
    </source>
</evidence>
<evidence type="ECO:0000259" key="14">
    <source>
        <dbReference type="SMART" id="SM01002"/>
    </source>
</evidence>
<feature type="transmembrane region" description="Helical" evidence="13">
    <location>
        <begin position="1141"/>
        <end position="1159"/>
    </location>
</feature>
<dbReference type="InterPro" id="IPR024605">
    <property type="entry name" value="NADP_transhyd_a_C"/>
</dbReference>
<keyword evidence="9 13" id="KW-1133">Transmembrane helix</keyword>
<dbReference type="PANTHER" id="PTHR10160:SF19">
    <property type="entry name" value="PROTON-TRANSLOCATING NAD(P)(+) TRANSHYDROGENASE"/>
    <property type="match status" value="1"/>
</dbReference>
<keyword evidence="8" id="KW-1278">Translocase</keyword>
<evidence type="ECO:0000256" key="8">
    <source>
        <dbReference type="ARBA" id="ARBA00022967"/>
    </source>
</evidence>
<keyword evidence="3" id="KW-1003">Cell membrane</keyword>
<dbReference type="SUPFAM" id="SSF52283">
    <property type="entry name" value="Formate/glycerate dehydrogenase catalytic domain-like"/>
    <property type="match status" value="1"/>
</dbReference>
<dbReference type="SMART" id="SM01003">
    <property type="entry name" value="AlaDh_PNT_N"/>
    <property type="match status" value="1"/>
</dbReference>
<feature type="transmembrane region" description="Helical" evidence="13">
    <location>
        <begin position="2030"/>
        <end position="2049"/>
    </location>
</feature>
<dbReference type="FunFam" id="3.40.50.1220:FF:000002">
    <property type="entry name" value="NAD(P) transhydrogenase subunit beta"/>
    <property type="match status" value="1"/>
</dbReference>
<dbReference type="PANTHER" id="PTHR10160">
    <property type="entry name" value="NAD(P) TRANSHYDROGENASE"/>
    <property type="match status" value="1"/>
</dbReference>
<evidence type="ECO:0000256" key="9">
    <source>
        <dbReference type="ARBA" id="ARBA00022989"/>
    </source>
</evidence>
<evidence type="ECO:0000256" key="12">
    <source>
        <dbReference type="ARBA" id="ARBA00048202"/>
    </source>
</evidence>
<dbReference type="Gene3D" id="3.40.50.720">
    <property type="entry name" value="NAD(P)-binding Rossmann-like Domain"/>
    <property type="match status" value="2"/>
</dbReference>
<dbReference type="Gene3D" id="3.40.50.1220">
    <property type="entry name" value="TPP-binding domain"/>
    <property type="match status" value="1"/>
</dbReference>
<evidence type="ECO:0000256" key="4">
    <source>
        <dbReference type="ARBA" id="ARBA00022519"/>
    </source>
</evidence>
<feature type="transmembrane region" description="Helical" evidence="13">
    <location>
        <begin position="2082"/>
        <end position="2104"/>
    </location>
</feature>
<evidence type="ECO:0000256" key="13">
    <source>
        <dbReference type="SAM" id="Phobius"/>
    </source>
</evidence>
<organism evidence="16 17">
    <name type="scientific">Symbiodinium natans</name>
    <dbReference type="NCBI Taxonomy" id="878477"/>
    <lineage>
        <taxon>Eukaryota</taxon>
        <taxon>Sar</taxon>
        <taxon>Alveolata</taxon>
        <taxon>Dinophyceae</taxon>
        <taxon>Suessiales</taxon>
        <taxon>Symbiodiniaceae</taxon>
        <taxon>Symbiodinium</taxon>
    </lineage>
</organism>
<comment type="caution">
    <text evidence="16">The sequence shown here is derived from an EMBL/GenBank/DDBJ whole genome shotgun (WGS) entry which is preliminary data.</text>
</comment>
<dbReference type="GO" id="GO:0050661">
    <property type="term" value="F:NADP binding"/>
    <property type="evidence" value="ECO:0007669"/>
    <property type="project" value="TreeGrafter"/>
</dbReference>
<comment type="subcellular location">
    <subcellularLocation>
        <location evidence="1">Cell inner membrane</location>
        <topology evidence="1">Multi-pass membrane protein</topology>
    </subcellularLocation>
</comment>
<feature type="transmembrane region" description="Helical" evidence="13">
    <location>
        <begin position="1203"/>
        <end position="1222"/>
    </location>
</feature>
<dbReference type="CDD" id="cd05304">
    <property type="entry name" value="Rubrum_tdh"/>
    <property type="match status" value="1"/>
</dbReference>
<dbReference type="GO" id="GO:0008750">
    <property type="term" value="F:proton-translocating NAD(P)+ transhydrogenase activity"/>
    <property type="evidence" value="ECO:0007669"/>
    <property type="project" value="UniProtKB-EC"/>
</dbReference>
<comment type="catalytic activity">
    <reaction evidence="12">
        <text>NAD(+) + NADPH + H(+)(in) = NADH + NADP(+) + H(+)(out)</text>
        <dbReference type="Rhea" id="RHEA:47992"/>
        <dbReference type="ChEBI" id="CHEBI:15378"/>
        <dbReference type="ChEBI" id="CHEBI:57540"/>
        <dbReference type="ChEBI" id="CHEBI:57783"/>
        <dbReference type="ChEBI" id="CHEBI:57945"/>
        <dbReference type="ChEBI" id="CHEBI:58349"/>
        <dbReference type="EC" id="7.1.1.1"/>
    </reaction>
</comment>
<keyword evidence="11 13" id="KW-0472">Membrane</keyword>
<dbReference type="EMBL" id="CAJNDS010000047">
    <property type="protein sequence ID" value="CAE6933108.1"/>
    <property type="molecule type" value="Genomic_DNA"/>
</dbReference>
<dbReference type="Pfam" id="PF12769">
    <property type="entry name" value="PNTB_4TM"/>
    <property type="match status" value="1"/>
</dbReference>
<reference evidence="16" key="1">
    <citation type="submission" date="2021-02" db="EMBL/GenBank/DDBJ databases">
        <authorList>
            <person name="Dougan E. K."/>
            <person name="Rhodes N."/>
            <person name="Thang M."/>
            <person name="Chan C."/>
        </authorList>
    </citation>
    <scope>NUCLEOTIDE SEQUENCE</scope>
</reference>
<evidence type="ECO:0000256" key="7">
    <source>
        <dbReference type="ARBA" id="ARBA00022857"/>
    </source>
</evidence>
<keyword evidence="17" id="KW-1185">Reference proteome</keyword>
<evidence type="ECO:0000256" key="11">
    <source>
        <dbReference type="ARBA" id="ARBA00023136"/>
    </source>
</evidence>
<feature type="domain" description="Alanine dehydrogenase/pyridine nucleotide transhydrogenase NAD(H)-binding" evidence="14">
    <location>
        <begin position="1732"/>
        <end position="1898"/>
    </location>
</feature>
<dbReference type="InterPro" id="IPR036291">
    <property type="entry name" value="NAD(P)-bd_dom_sf"/>
</dbReference>
<dbReference type="InterPro" id="IPR034300">
    <property type="entry name" value="PNTB-like"/>
</dbReference>
<keyword evidence="10" id="KW-0520">NAD</keyword>
<dbReference type="InterPro" id="IPR007698">
    <property type="entry name" value="AlaDH/PNT_NAD(H)-bd"/>
</dbReference>
<name>A0A812GVT5_9DINO</name>
<keyword evidence="6" id="KW-0547">Nucleotide-binding</keyword>
<feature type="transmembrane region" description="Helical" evidence="13">
    <location>
        <begin position="1272"/>
        <end position="1290"/>
    </location>
</feature>
<evidence type="ECO:0000256" key="6">
    <source>
        <dbReference type="ARBA" id="ARBA00022741"/>
    </source>
</evidence>
<evidence type="ECO:0000259" key="15">
    <source>
        <dbReference type="SMART" id="SM01003"/>
    </source>
</evidence>
<dbReference type="GO" id="GO:0006740">
    <property type="term" value="P:NADPH regeneration"/>
    <property type="evidence" value="ECO:0007669"/>
    <property type="project" value="TreeGrafter"/>
</dbReference>
<dbReference type="OrthoDB" id="37244at2759"/>
<evidence type="ECO:0000256" key="3">
    <source>
        <dbReference type="ARBA" id="ARBA00022475"/>
    </source>
</evidence>
<dbReference type="InterPro" id="IPR029035">
    <property type="entry name" value="DHS-like_NAD/FAD-binding_dom"/>
</dbReference>
<dbReference type="SMART" id="SM01002">
    <property type="entry name" value="AlaDh_PNT_C"/>
    <property type="match status" value="1"/>
</dbReference>
<dbReference type="Pfam" id="PF05222">
    <property type="entry name" value="AlaDh_PNT_N"/>
    <property type="match status" value="1"/>
</dbReference>
<evidence type="ECO:0000256" key="1">
    <source>
        <dbReference type="ARBA" id="ARBA00004429"/>
    </source>
</evidence>
<feature type="transmembrane region" description="Helical" evidence="13">
    <location>
        <begin position="2056"/>
        <end position="2076"/>
    </location>
</feature>
<dbReference type="EC" id="7.1.1.1" evidence="2"/>
<dbReference type="NCBIfam" id="TIGR00561">
    <property type="entry name" value="pntA"/>
    <property type="match status" value="1"/>
</dbReference>
<feature type="transmembrane region" description="Helical" evidence="13">
    <location>
        <begin position="2005"/>
        <end position="2024"/>
    </location>
</feature>
<feature type="domain" description="Alanine dehydrogenase/pyridine nucleotide transhydrogenase N-terminal" evidence="15">
    <location>
        <begin position="1587"/>
        <end position="1723"/>
    </location>
</feature>
<evidence type="ECO:0000256" key="2">
    <source>
        <dbReference type="ARBA" id="ARBA00012943"/>
    </source>
</evidence>
<dbReference type="Pfam" id="PF01262">
    <property type="entry name" value="AlaDh_PNT_C"/>
    <property type="match status" value="1"/>
</dbReference>
<evidence type="ECO:0000256" key="10">
    <source>
        <dbReference type="ARBA" id="ARBA00023027"/>
    </source>
</evidence>
<feature type="transmembrane region" description="Helical" evidence="13">
    <location>
        <begin position="1171"/>
        <end position="1191"/>
    </location>
</feature>
<dbReference type="Proteomes" id="UP000604046">
    <property type="component" value="Unassembled WGS sequence"/>
</dbReference>
<keyword evidence="7" id="KW-0521">NADP</keyword>
<dbReference type="Pfam" id="PF02233">
    <property type="entry name" value="PNTB"/>
    <property type="match status" value="1"/>
</dbReference>
<protein>
    <recommendedName>
        <fullName evidence="2">proton-translocating NAD(P)(+) transhydrogenase</fullName>
        <ecNumber evidence="2">7.1.1.1</ecNumber>
    </recommendedName>
</protein>
<accession>A0A812GVT5</accession>
<dbReference type="InterPro" id="IPR026255">
    <property type="entry name" value="NADP_transhyd_a"/>
</dbReference>
<dbReference type="GO" id="GO:0005886">
    <property type="term" value="C:plasma membrane"/>
    <property type="evidence" value="ECO:0007669"/>
    <property type="project" value="UniProtKB-SubCell"/>
</dbReference>
<dbReference type="InterPro" id="IPR007886">
    <property type="entry name" value="AlaDH/PNT_N"/>
</dbReference>
<sequence length="2126" mass="221460">MQLQAVQGIQSSAVKALAKNGAEELLQALPVGVDCGNLLACVVEAGLGILADASEASGETEALVLGVLRDAVTLRCYAAPLSAAVLQAYMAAIAGISSAKERKRITKVYQEPVQLLGDTVPAALAEAFRWTVDQALALEVDAEPLVNLLAPACAAVPDDGDASEKLVPAVQAFHHKSAKVRSRAVQKAVAELAELPEKGGEGAQERCRLMASLALQVVNDENAEVVAVALKQEALWTSGEVAPSMATSVLSTALRRLLRGVQPKGKNLQELFRSLLQEDSRVRALFPLMIQASAWIYGREDTEQDERKRLDALLLPVLLLAFSGLDAAEEAAGPLQRLEAAAAEFCKVSEEPLLKVPAGGAEAGEAWGARIGAVAQAADAEAAGRLADLAAEESILGGLGSQTAAALALAASLPRLQKKAPQLVTRGATACQRLARLSDSAELRTLWKACVEAAAPGPSGPVRRKSGKSSTASGAGEAPARVLLEVALQRPKVFAADLQLSLQNHAAALRPALLQLALGSGGMEGSPAITANALLLLRSLLASWGADQMMLVLILARLASAEERQVRAAAVALLETLQEVKIAQESGIDALVEERLLLPTASVVPEKVWPSLGQQLPATLWSTLLERILKQKAELVQDPIAAQNVLQKLLGLKGGLPKTSREQACSFWLVGLARLAPDQAALLTALPGALALRSVQEPLAKTAQWAAKSTTAPALLLAAMSLLLHMAGGAMLSAAEKIRTAAQEAAVEALRQVALPFCLGLAEVCEKAQEAPAWDSSLVHLASRTCAALSKVAGALAAQSVHEEVVAESLKTLFRFSVAVRGLAPAADESGFSSVVATASSALSEAPAKPWLVERLLQGSEFQGKRLKAARGEVAAEILCEQVASLEASLGEDAAALLRKLGEVVKEVMQRWLRADPASSCSRKPAEQLLVTLRREQGIEVKSRRSCVSFGRMTLSATALGDAISLPRFRETYLYRCYERNVHSSDVLTSSGLLDDDEGLDLSQIRVQSVPQQLSLCIPACPSVLPVLNAWASTAMKSLAGLAGGLPLVQALQALGGGGGAALDMPLKLGGVGSIDAFLEESEKSLATHVGLFSLTSAVMFIGSIKGLNKHSTAREGNYMGMVATALGILSVLLSPGFHSAHIRFFLTFLAAGGVGYGIASTVKMEDMPQLVAGFHSFVGLAAVFAGFASYCNIANPYTAMKALETVVGIAIGSLTFTGSVVAAGKLHEVIPGKPIILPQRWLLNGGALAGSIVLTALFLNPATYASHAGSALLLANTAIWGFLGVNMVLPIGGADMPVVVSLLNAFSGLATSAAGFMLSNDLLTISGALIASSGTLLSDIMCRGINRSMYNVLLGGFGTDSTSAATAAAAGGRENVSEVSAVGFVGMLFGAKKVVIVPGYGLAVARCQQKLAEIVAMLRKHNVIVHFAIHPVAGRMPGHMNVLLAEADVPYDIVKEMDEINAELPTYDVGIVVGANDIVNPATQDDPSSPIYGMPAIEIWKCKQCVVLKRSMGTGYSGVDNPLFYLSNVKMLFGDAKQSMDSISSCLEDSHDRFTAAAGASSSGDQHDATQGVEPEVFPEATRVIGIVRERLPGEARVSFAPSAVVKLRRMGFSILLEAGSGTAAGFTDEEYTRHGGVQVAESSVEVLKQADIIFKVTEPLLDEVQMLQGTQTMVGFWNMYGTQELLAALAQTSASVVNLALVPRVSRAQKLDALTSMANIAGYRAILDAFARFPRFSRAGSTAFGSVPPAKVFVIGAGVAGLSAIATAHSLGCKVFANDVRDAAREQVESMGAQFIAVDAQGIAGEGAGGYATVMGEDFTRAQLATYARVIPDMDVIVTTAMIPNRAAPELITSEMVATMRKGSVIVDLAAQTGGNCVYTEPNKAVVTPNGVTVVGETNYASQMASQSSEMLGSNFAALLEVLGSAENFGGEHWDDPVVKPAIVARGGAVVWDPNPPRPPAPPVGSAVEANVGGFGGASPVPPPVPAEANAVVAWIQEHKDELALGVGGAVVLGLGLAVDIPEAEVTHLGYFVLSCLIGNFTVAGVTPALHTPLISVTNAISGIIVVGGMLQLSGPVLSARVACALAAVFLSSVNIVGGFAVTARMLDMFREDANPKKALAERS</sequence>
<keyword evidence="5 13" id="KW-0812">Transmembrane</keyword>
<feature type="transmembrane region" description="Helical" evidence="13">
    <location>
        <begin position="1242"/>
        <end position="1260"/>
    </location>
</feature>
<keyword evidence="4" id="KW-0997">Cell inner membrane</keyword>
<feature type="transmembrane region" description="Helical" evidence="13">
    <location>
        <begin position="1117"/>
        <end position="1135"/>
    </location>
</feature>
<dbReference type="NCBIfam" id="NF006942">
    <property type="entry name" value="PRK09424.1"/>
    <property type="match status" value="1"/>
</dbReference>
<dbReference type="SUPFAM" id="SSF51735">
    <property type="entry name" value="NAD(P)-binding Rossmann-fold domains"/>
    <property type="match status" value="1"/>
</dbReference>
<gene>
    <name evidence="16" type="primary">pntB</name>
    <name evidence="16" type="ORF">SNAT2548_LOCUS936</name>
</gene>